<dbReference type="SUPFAM" id="SSF53187">
    <property type="entry name" value="Zn-dependent exopeptidases"/>
    <property type="match status" value="1"/>
</dbReference>
<dbReference type="Gene3D" id="3.40.630.10">
    <property type="entry name" value="Zn peptidases"/>
    <property type="match status" value="2"/>
</dbReference>
<dbReference type="GO" id="GO:0016788">
    <property type="term" value="F:hydrolase activity, acting on ester bonds"/>
    <property type="evidence" value="ECO:0007669"/>
    <property type="project" value="InterPro"/>
</dbReference>
<accession>A0A4R8M2S4</accession>
<feature type="chain" id="PRO_5020581749" evidence="1">
    <location>
        <begin position="25"/>
        <end position="377"/>
    </location>
</feature>
<dbReference type="OrthoDB" id="9782876at2"/>
<dbReference type="PANTHER" id="PTHR37326:SF1">
    <property type="entry name" value="BLL3975 PROTEIN"/>
    <property type="match status" value="1"/>
</dbReference>
<name>A0A4R8M2S4_9BACT</name>
<keyword evidence="1" id="KW-0732">Signal</keyword>
<dbReference type="Proteomes" id="UP000295066">
    <property type="component" value="Unassembled WGS sequence"/>
</dbReference>
<dbReference type="PANTHER" id="PTHR37326">
    <property type="entry name" value="BLL3975 PROTEIN"/>
    <property type="match status" value="1"/>
</dbReference>
<keyword evidence="3" id="KW-1185">Reference proteome</keyword>
<dbReference type="EMBL" id="SORI01000013">
    <property type="protein sequence ID" value="TDY59460.1"/>
    <property type="molecule type" value="Genomic_DNA"/>
</dbReference>
<gene>
    <name evidence="2" type="ORF">C8D99_11337</name>
</gene>
<dbReference type="InterPro" id="IPR053138">
    <property type="entry name" value="N-alpha-Ac-DABA_deacetylase"/>
</dbReference>
<comment type="caution">
    <text evidence="2">The sequence shown here is derived from an EMBL/GenBank/DDBJ whole genome shotgun (WGS) entry which is preliminary data.</text>
</comment>
<evidence type="ECO:0000313" key="2">
    <source>
        <dbReference type="EMBL" id="TDY59460.1"/>
    </source>
</evidence>
<evidence type="ECO:0000313" key="3">
    <source>
        <dbReference type="Proteomes" id="UP000295066"/>
    </source>
</evidence>
<feature type="signal peptide" evidence="1">
    <location>
        <begin position="1"/>
        <end position="24"/>
    </location>
</feature>
<organism evidence="2 3">
    <name type="scientific">Aminivibrio pyruvatiphilus</name>
    <dbReference type="NCBI Taxonomy" id="1005740"/>
    <lineage>
        <taxon>Bacteria</taxon>
        <taxon>Thermotogati</taxon>
        <taxon>Synergistota</taxon>
        <taxon>Synergistia</taxon>
        <taxon>Synergistales</taxon>
        <taxon>Aminobacteriaceae</taxon>
        <taxon>Aminivibrio</taxon>
    </lineage>
</organism>
<protein>
    <submittedName>
        <fullName evidence="2">Succinylglutamate desuccinylase/aspartoacylase family protein</fullName>
    </submittedName>
</protein>
<proteinExistence type="predicted"/>
<dbReference type="AlphaFoldDB" id="A0A4R8M2S4"/>
<reference evidence="2 3" key="1">
    <citation type="submission" date="2019-03" db="EMBL/GenBank/DDBJ databases">
        <title>Genomic Encyclopedia of Type Strains, Phase IV (KMG-IV): sequencing the most valuable type-strain genomes for metagenomic binning, comparative biology and taxonomic classification.</title>
        <authorList>
            <person name="Goeker M."/>
        </authorList>
    </citation>
    <scope>NUCLEOTIDE SEQUENCE [LARGE SCALE GENOMIC DNA]</scope>
    <source>
        <strain evidence="2 3">DSM 25964</strain>
    </source>
</reference>
<evidence type="ECO:0000256" key="1">
    <source>
        <dbReference type="SAM" id="SignalP"/>
    </source>
</evidence>
<dbReference type="RefSeq" id="WP_133957998.1">
    <property type="nucleotide sequence ID" value="NZ_SORI01000013.1"/>
</dbReference>
<sequence length="377" mass="41443">MKLKGTPFTALLLLALALGLSALAAVQFRAMWADDLFVPAPGFEKHLLSEWFGGIKDTPADTPVYIQEGAESGGTVLILGGTHPTEPASMMTATLFLERAKVTKGRLIVIPQANIMGFTHNSPQEAHPRSISFTAADGSTRTFRFGSRLTNTVHEWPSPDIYIHPASGQKLPGKERGNLNRCYPGVPDGSLTERLAYALTELVRKEKADLSFDLHEASPEYPVVNAIVAHERSMELAAMAAMDLEGKGIPIRLEPSPKNLRGLTHREWGNYTETMPILMETGNPVQGRLRGRTDERLALTGIDKAYVKAFALGRLYIPYDGKQTMEYRVGRHAESILAFLDNLDILFEERAVFVEGIPSLADLEEKGVGFFLTPAKQ</sequence>
<dbReference type="GO" id="GO:0046872">
    <property type="term" value="F:metal ion binding"/>
    <property type="evidence" value="ECO:0007669"/>
    <property type="project" value="UniProtKB-KW"/>
</dbReference>